<evidence type="ECO:0000313" key="4">
    <source>
        <dbReference type="Proteomes" id="UP001164746"/>
    </source>
</evidence>
<feature type="signal peptide" evidence="2">
    <location>
        <begin position="1"/>
        <end position="16"/>
    </location>
</feature>
<organism evidence="3 4">
    <name type="scientific">Mya arenaria</name>
    <name type="common">Soft-shell clam</name>
    <dbReference type="NCBI Taxonomy" id="6604"/>
    <lineage>
        <taxon>Eukaryota</taxon>
        <taxon>Metazoa</taxon>
        <taxon>Spiralia</taxon>
        <taxon>Lophotrochozoa</taxon>
        <taxon>Mollusca</taxon>
        <taxon>Bivalvia</taxon>
        <taxon>Autobranchia</taxon>
        <taxon>Heteroconchia</taxon>
        <taxon>Euheterodonta</taxon>
        <taxon>Imparidentia</taxon>
        <taxon>Neoheterodontei</taxon>
        <taxon>Myida</taxon>
        <taxon>Myoidea</taxon>
        <taxon>Myidae</taxon>
        <taxon>Mya</taxon>
    </lineage>
</organism>
<accession>A0ABY7E9E9</accession>
<keyword evidence="1" id="KW-0175">Coiled coil</keyword>
<feature type="coiled-coil region" evidence="1">
    <location>
        <begin position="43"/>
        <end position="70"/>
    </location>
</feature>
<proteinExistence type="predicted"/>
<gene>
    <name evidence="3" type="ORF">MAR_020590</name>
</gene>
<name>A0ABY7E9E9_MYAAR</name>
<evidence type="ECO:0000256" key="2">
    <source>
        <dbReference type="SAM" id="SignalP"/>
    </source>
</evidence>
<reference evidence="3" key="1">
    <citation type="submission" date="2022-11" db="EMBL/GenBank/DDBJ databases">
        <title>Centuries of genome instability and evolution in soft-shell clam transmissible cancer (bioRxiv).</title>
        <authorList>
            <person name="Hart S.F.M."/>
            <person name="Yonemitsu M.A."/>
            <person name="Giersch R.M."/>
            <person name="Beal B.F."/>
            <person name="Arriagada G."/>
            <person name="Davis B.W."/>
            <person name="Ostrander E.A."/>
            <person name="Goff S.P."/>
            <person name="Metzger M.J."/>
        </authorList>
    </citation>
    <scope>NUCLEOTIDE SEQUENCE</scope>
    <source>
        <strain evidence="3">MELC-2E11</strain>
        <tissue evidence="3">Siphon/mantle</tissue>
    </source>
</reference>
<evidence type="ECO:0000256" key="1">
    <source>
        <dbReference type="SAM" id="Coils"/>
    </source>
</evidence>
<feature type="chain" id="PRO_5047155294" evidence="2">
    <location>
        <begin position="17"/>
        <end position="245"/>
    </location>
</feature>
<feature type="non-terminal residue" evidence="3">
    <location>
        <position position="1"/>
    </location>
</feature>
<dbReference type="EMBL" id="CP111016">
    <property type="protein sequence ID" value="WAR05221.1"/>
    <property type="molecule type" value="Genomic_DNA"/>
</dbReference>
<keyword evidence="4" id="KW-1185">Reference proteome</keyword>
<protein>
    <submittedName>
        <fullName evidence="3">Uncharacterized protein</fullName>
    </submittedName>
</protein>
<dbReference type="PANTHER" id="PTHR24024:SF18">
    <property type="entry name" value="SHORT-CHAIN COLLAGEN C4-LIKE"/>
    <property type="match status" value="1"/>
</dbReference>
<dbReference type="InterPro" id="IPR051077">
    <property type="entry name" value="Ca-dependent_lectin"/>
</dbReference>
<dbReference type="Proteomes" id="UP001164746">
    <property type="component" value="Chromosome 5"/>
</dbReference>
<dbReference type="PANTHER" id="PTHR24024">
    <property type="entry name" value="PULMONARY SURFACTANT-ASSOCIATED PROTEIN A"/>
    <property type="match status" value="1"/>
</dbReference>
<keyword evidence="2" id="KW-0732">Signal</keyword>
<evidence type="ECO:0000313" key="3">
    <source>
        <dbReference type="EMBL" id="WAR05221.1"/>
    </source>
</evidence>
<sequence length="245" mass="27528">MMIILVCLIGFCCAQSQSLNKRTEPSCYTSNRFEYEFGVLEKLESLQRDKNELLANVKSLTALVDQLARKTDEDKLMIQNLTDTVNSIKGLKDPGGDTYIRWGRTECPIDTDAELVYNGFAGGAPHDKHGNGANYLCLPKDPQWGPDTTPSYKGDVHGAEYQVHGTFWDHLKDNDVPCAVCRTSKTNVLMIPARQECYEGWNKEYHGYLMAERDTHQSNKEYICMDGEPEARIGTQANVNGALLH</sequence>